<dbReference type="EMBL" id="PDEQ01000006">
    <property type="protein sequence ID" value="PEN12990.1"/>
    <property type="molecule type" value="Genomic_DNA"/>
</dbReference>
<dbReference type="OrthoDB" id="1467917at2"/>
<evidence type="ECO:0000259" key="2">
    <source>
        <dbReference type="Pfam" id="PF09413"/>
    </source>
</evidence>
<evidence type="ECO:0000313" key="4">
    <source>
        <dbReference type="Proteomes" id="UP000220102"/>
    </source>
</evidence>
<proteinExistence type="predicted"/>
<gene>
    <name evidence="3" type="ORF">CRI94_13140</name>
</gene>
<feature type="compositionally biased region" description="Basic and acidic residues" evidence="1">
    <location>
        <begin position="93"/>
        <end position="109"/>
    </location>
</feature>
<feature type="domain" description="DUF2007" evidence="2">
    <location>
        <begin position="7"/>
        <end position="71"/>
    </location>
</feature>
<protein>
    <recommendedName>
        <fullName evidence="2">DUF2007 domain-containing protein</fullName>
    </recommendedName>
</protein>
<feature type="region of interest" description="Disordered" evidence="1">
    <location>
        <begin position="77"/>
        <end position="117"/>
    </location>
</feature>
<name>A0A2A8CWK1_9BACT</name>
<evidence type="ECO:0000313" key="3">
    <source>
        <dbReference type="EMBL" id="PEN12990.1"/>
    </source>
</evidence>
<dbReference type="Proteomes" id="UP000220102">
    <property type="component" value="Unassembled WGS sequence"/>
</dbReference>
<dbReference type="RefSeq" id="WP_098076654.1">
    <property type="nucleotide sequence ID" value="NZ_PDEQ01000006.1"/>
</dbReference>
<organism evidence="3 4">
    <name type="scientific">Longibacter salinarum</name>
    <dbReference type="NCBI Taxonomy" id="1850348"/>
    <lineage>
        <taxon>Bacteria</taxon>
        <taxon>Pseudomonadati</taxon>
        <taxon>Rhodothermota</taxon>
        <taxon>Rhodothermia</taxon>
        <taxon>Rhodothermales</taxon>
        <taxon>Salisaetaceae</taxon>
        <taxon>Longibacter</taxon>
    </lineage>
</organism>
<keyword evidence="4" id="KW-1185">Reference proteome</keyword>
<comment type="caution">
    <text evidence="3">The sequence shown here is derived from an EMBL/GenBank/DDBJ whole genome shotgun (WGS) entry which is preliminary data.</text>
</comment>
<sequence>MSKYENWVPVFSTGTDYEADMVRDRLDDAGLPAVVLTKRDHAFNLNVGDLANVIVLVPPENVDEAREVMQQRLTDEELEKAAMSADPNAPDAHTPEEQSRLDSGHDRVDFSAPDDQS</sequence>
<accession>A0A2A8CWK1</accession>
<reference evidence="3 4" key="1">
    <citation type="submission" date="2017-10" db="EMBL/GenBank/DDBJ databases">
        <title>Draft genome of Longibacter Salinarum.</title>
        <authorList>
            <person name="Goh K.M."/>
            <person name="Shamsir M.S."/>
            <person name="Lim S.W."/>
        </authorList>
    </citation>
    <scope>NUCLEOTIDE SEQUENCE [LARGE SCALE GENOMIC DNA]</scope>
    <source>
        <strain evidence="3 4">KCTC 52045</strain>
    </source>
</reference>
<dbReference type="InterPro" id="IPR018551">
    <property type="entry name" value="DUF2007"/>
</dbReference>
<evidence type="ECO:0000256" key="1">
    <source>
        <dbReference type="SAM" id="MobiDB-lite"/>
    </source>
</evidence>
<dbReference type="AlphaFoldDB" id="A0A2A8CWK1"/>
<dbReference type="Pfam" id="PF09413">
    <property type="entry name" value="DUF2007"/>
    <property type="match status" value="1"/>
</dbReference>